<proteinExistence type="predicted"/>
<feature type="domain" description="D-glutamate cyclase-like C-terminal" evidence="1">
    <location>
        <begin position="59"/>
        <end position="323"/>
    </location>
</feature>
<dbReference type="InterPro" id="IPR025504">
    <property type="entry name" value="GLUCM_C"/>
</dbReference>
<dbReference type="AlphaFoldDB" id="A0AAE6RB04"/>
<name>A0AAE6RB04_9PSED</name>
<dbReference type="RefSeq" id="WP_159266160.1">
    <property type="nucleotide sequence ID" value="NZ_CP040324.1"/>
</dbReference>
<protein>
    <submittedName>
        <fullName evidence="2">Pyruvate dehydrogenase (Acetyl-transferring) homodimeric type</fullName>
    </submittedName>
</protein>
<evidence type="ECO:0000259" key="1">
    <source>
        <dbReference type="Pfam" id="PF14336"/>
    </source>
</evidence>
<dbReference type="Proteomes" id="UP000464593">
    <property type="component" value="Chromosome"/>
</dbReference>
<dbReference type="EMBL" id="CP040324">
    <property type="protein sequence ID" value="QHB27718.1"/>
    <property type="molecule type" value="Genomic_DNA"/>
</dbReference>
<gene>
    <name evidence="2" type="ORF">TCK1_2372</name>
</gene>
<dbReference type="Pfam" id="PF14336">
    <property type="entry name" value="GLUCM-like_C"/>
    <property type="match status" value="1"/>
</dbReference>
<dbReference type="Gene3D" id="3.90.1640.20">
    <property type="entry name" value="TON_0340"/>
    <property type="match status" value="1"/>
</dbReference>
<evidence type="ECO:0000313" key="2">
    <source>
        <dbReference type="EMBL" id="QHB27718.1"/>
    </source>
</evidence>
<dbReference type="PANTHER" id="PTHR32022">
    <property type="entry name" value="D-GLUTAMATE CYCLASE, MITOCHONDRIAL"/>
    <property type="match status" value="1"/>
</dbReference>
<keyword evidence="2" id="KW-0670">Pyruvate</keyword>
<dbReference type="PANTHER" id="PTHR32022:SF10">
    <property type="entry name" value="D-GLUTAMATE CYCLASE, MITOCHONDRIAL"/>
    <property type="match status" value="1"/>
</dbReference>
<organism evidence="2 3">
    <name type="scientific">Pseudomonas monteilii</name>
    <dbReference type="NCBI Taxonomy" id="76759"/>
    <lineage>
        <taxon>Bacteria</taxon>
        <taxon>Pseudomonadati</taxon>
        <taxon>Pseudomonadota</taxon>
        <taxon>Gammaproteobacteria</taxon>
        <taxon>Pseudomonadales</taxon>
        <taxon>Pseudomonadaceae</taxon>
        <taxon>Pseudomonas</taxon>
    </lineage>
</organism>
<sequence length="331" mass="34509">MTNIYNALVGERIDRLMTVEIRPLTGGLPSGYVQPLYDICRKYYGAPLSMLAAEYLHNRIKPRDTVFIATGAGVAPALPLGETDGPPGAAVLARALARGFGCRVVLVTEDIHLAPVEACAEVASQALYGQGSITVVSFPKGLEAGRQAAKGLFQEYNPTAVVFVERDGPNAEGYFHGVRGDFREPDAVGHVYLLADLAKAQNILTVGVGDGGNEVGFGDVRAAVTAVHPLGAISKGGFASGVITVTATDVVVAASVSNWGAYAICAALAYLTGKPDLIHSPELERDMVEACVRGGGRDGANGLHQASVDGIDLDGHAAFVQLLNSIVKVSR</sequence>
<accession>A0AAE6RB04</accession>
<reference evidence="2 3" key="1">
    <citation type="submission" date="2019-05" db="EMBL/GenBank/DDBJ databases">
        <title>Complete genome sequence of Pseudomonas Pseudomonas resinovorans.</title>
        <authorList>
            <person name="Chen H.-P."/>
        </authorList>
    </citation>
    <scope>NUCLEOTIDE SEQUENCE [LARGE SCALE GENOMIC DNA]</scope>
    <source>
        <strain evidence="2 3">TCU-CK1</strain>
    </source>
</reference>
<evidence type="ECO:0000313" key="3">
    <source>
        <dbReference type="Proteomes" id="UP000464593"/>
    </source>
</evidence>